<evidence type="ECO:0000256" key="5">
    <source>
        <dbReference type="ARBA" id="ARBA00022723"/>
    </source>
</evidence>
<dbReference type="OrthoDB" id="24893at2759"/>
<evidence type="ECO:0000256" key="4">
    <source>
        <dbReference type="ARBA" id="ARBA00022679"/>
    </source>
</evidence>
<dbReference type="AlphaFoldDB" id="A0A7H9HKZ4"/>
<keyword evidence="10" id="KW-1185">Reference proteome</keyword>
<dbReference type="GO" id="GO:0046872">
    <property type="term" value="F:metal ion binding"/>
    <property type="evidence" value="ECO:0007669"/>
    <property type="project" value="UniProtKB-KW"/>
</dbReference>
<evidence type="ECO:0000256" key="6">
    <source>
        <dbReference type="ARBA" id="ARBA00022737"/>
    </source>
</evidence>
<evidence type="ECO:0000256" key="1">
    <source>
        <dbReference type="ARBA" id="ARBA00001947"/>
    </source>
</evidence>
<dbReference type="InterPro" id="IPR008930">
    <property type="entry name" value="Terpenoid_cyclase/PrenylTrfase"/>
</dbReference>
<organism evidence="9 10">
    <name type="scientific">Torulaspora globosa</name>
    <dbReference type="NCBI Taxonomy" id="48254"/>
    <lineage>
        <taxon>Eukaryota</taxon>
        <taxon>Fungi</taxon>
        <taxon>Dikarya</taxon>
        <taxon>Ascomycota</taxon>
        <taxon>Saccharomycotina</taxon>
        <taxon>Saccharomycetes</taxon>
        <taxon>Saccharomycetales</taxon>
        <taxon>Saccharomycetaceae</taxon>
        <taxon>Torulaspora</taxon>
    </lineage>
</organism>
<feature type="domain" description="Prenyltransferase alpha-alpha toroid" evidence="8">
    <location>
        <begin position="8"/>
        <end position="346"/>
    </location>
</feature>
<dbReference type="PANTHER" id="PTHR11774">
    <property type="entry name" value="GERANYLGERANYL TRANSFERASE TYPE BETA SUBUNIT"/>
    <property type="match status" value="1"/>
</dbReference>
<dbReference type="Pfam" id="PF00432">
    <property type="entry name" value="Prenyltrans"/>
    <property type="match status" value="1"/>
</dbReference>
<accession>A0A7H9HKZ4</accession>
<evidence type="ECO:0000313" key="9">
    <source>
        <dbReference type="EMBL" id="QLQ77989.1"/>
    </source>
</evidence>
<sequence>MVTIPNHVKHIRFLERHLSLLPGSQQEHDVNRMAVIFYSFTGLAALGIDVAKQYGSNLDWLYRHYITVKLPGWEQTISGFTGSLSVQIAGVNTVSLPNTLFALLVFKLMKDETFWNNHLNRQNVMTFVARCQSPENGSFSSTLDYKKLEPSPVDPKDLRFCYIAIAILHLLGCRNDDEFAEHINLDKLLNYILSQQCDMGGFGLYNEAHAGYTSCALSALHLLGKLDQLSDKFKERTILWLCQRQVSREGCMSLLEPNDNYDHDDHGGFQGRENKFADTCYVFWCLNSLGILESQDCELPTRLDLAEQFLLHRTQNTIIGGFSKNDQDDPDLYHTCLGIAALKLIEGSFDGVLFMPKNNSS</sequence>
<reference evidence="9 10" key="1">
    <citation type="submission" date="2020-06" db="EMBL/GenBank/DDBJ databases">
        <title>The yeast mating-type switching endonuclease HO is a domesticated member of an unorthodox homing genetic element family.</title>
        <authorList>
            <person name="Coughlan A.Y."/>
            <person name="Lombardi L."/>
            <person name="Braun-Galleani S."/>
            <person name="Martos A.R."/>
            <person name="Galeote V."/>
            <person name="Bigey F."/>
            <person name="Dequin S."/>
            <person name="Byrne K.P."/>
            <person name="Wolfe K.H."/>
        </authorList>
    </citation>
    <scope>NUCLEOTIDE SEQUENCE [LARGE SCALE GENOMIC DNA]</scope>
    <source>
        <strain evidence="9 10">CBS2947</strain>
    </source>
</reference>
<dbReference type="SUPFAM" id="SSF48239">
    <property type="entry name" value="Terpenoid cyclases/Protein prenyltransferases"/>
    <property type="match status" value="1"/>
</dbReference>
<evidence type="ECO:0000256" key="2">
    <source>
        <dbReference type="ARBA" id="ARBA00010497"/>
    </source>
</evidence>
<evidence type="ECO:0000259" key="8">
    <source>
        <dbReference type="Pfam" id="PF00432"/>
    </source>
</evidence>
<comment type="similarity">
    <text evidence="2">Belongs to the protein prenyltransferase subunit beta family.</text>
</comment>
<keyword evidence="5" id="KW-0479">Metal-binding</keyword>
<evidence type="ECO:0000256" key="3">
    <source>
        <dbReference type="ARBA" id="ARBA00022602"/>
    </source>
</evidence>
<proteinExistence type="inferred from homology"/>
<dbReference type="PANTHER" id="PTHR11774:SF4">
    <property type="entry name" value="GERANYLGERANYL TRANSFERASE TYPE-1 SUBUNIT BETA"/>
    <property type="match status" value="1"/>
</dbReference>
<dbReference type="GO" id="GO:0004662">
    <property type="term" value="F:CAAX-protein geranylgeranyltransferase activity"/>
    <property type="evidence" value="ECO:0007669"/>
    <property type="project" value="TreeGrafter"/>
</dbReference>
<protein>
    <recommendedName>
        <fullName evidence="8">Prenyltransferase alpha-alpha toroid domain-containing protein</fullName>
    </recommendedName>
</protein>
<comment type="cofactor">
    <cofactor evidence="1">
        <name>Zn(2+)</name>
        <dbReference type="ChEBI" id="CHEBI:29105"/>
    </cofactor>
</comment>
<gene>
    <name evidence="9" type="ORF">HG537_0A02360</name>
</gene>
<dbReference type="Proteomes" id="UP000510647">
    <property type="component" value="Chromosome 1"/>
</dbReference>
<keyword evidence="3" id="KW-0637">Prenyltransferase</keyword>
<keyword evidence="4" id="KW-0808">Transferase</keyword>
<dbReference type="InterPro" id="IPR001330">
    <property type="entry name" value="Prenyltrans"/>
</dbReference>
<dbReference type="GO" id="GO:0005953">
    <property type="term" value="C:CAAX-protein geranylgeranyltransferase complex"/>
    <property type="evidence" value="ECO:0007669"/>
    <property type="project" value="TreeGrafter"/>
</dbReference>
<evidence type="ECO:0000313" key="10">
    <source>
        <dbReference type="Proteomes" id="UP000510647"/>
    </source>
</evidence>
<dbReference type="EMBL" id="CP059267">
    <property type="protein sequence ID" value="QLQ77989.1"/>
    <property type="molecule type" value="Genomic_DNA"/>
</dbReference>
<keyword evidence="7" id="KW-0862">Zinc</keyword>
<dbReference type="InterPro" id="IPR045089">
    <property type="entry name" value="PGGT1B-like"/>
</dbReference>
<keyword evidence="6" id="KW-0677">Repeat</keyword>
<evidence type="ECO:0000256" key="7">
    <source>
        <dbReference type="ARBA" id="ARBA00022833"/>
    </source>
</evidence>
<dbReference type="Gene3D" id="1.50.10.20">
    <property type="match status" value="1"/>
</dbReference>
<name>A0A7H9HKZ4_9SACH</name>